<dbReference type="AlphaFoldDB" id="A0A177NBU9"/>
<comment type="caution">
    <text evidence="1">The sequence shown here is derived from an EMBL/GenBank/DDBJ whole genome shotgun (WGS) entry which is preliminary data.</text>
</comment>
<keyword evidence="2" id="KW-1185">Reference proteome</keyword>
<dbReference type="Proteomes" id="UP000078476">
    <property type="component" value="Unassembled WGS sequence"/>
</dbReference>
<reference evidence="1 2" key="1">
    <citation type="submission" date="2016-03" db="EMBL/GenBank/DDBJ databases">
        <authorList>
            <person name="Ploux O."/>
        </authorList>
    </citation>
    <scope>NUCLEOTIDE SEQUENCE [LARGE SCALE GENOMIC DNA]</scope>
    <source>
        <strain evidence="1 2">R-45370</strain>
    </source>
</reference>
<proteinExistence type="predicted"/>
<sequence length="119" mass="13303">MKKNKKVKNVGLSEKEIEVGCLYFTTANQYRAVLAMKGEFLIYAPSSEGIEALSSTEMPFENSPFKKCQIVTFAKKDYQDFEFNGAKAIKHKLNESQLAEAVKQCNAKSAIAELLAEQN</sequence>
<name>A0A177NBU9_9GAMM</name>
<dbReference type="OrthoDB" id="5568395at2"/>
<dbReference type="RefSeq" id="WP_066983078.1">
    <property type="nucleotide sequence ID" value="NZ_LUUI01000109.1"/>
</dbReference>
<evidence type="ECO:0000313" key="2">
    <source>
        <dbReference type="Proteomes" id="UP000078476"/>
    </source>
</evidence>
<evidence type="ECO:0000313" key="1">
    <source>
        <dbReference type="EMBL" id="OAI14520.1"/>
    </source>
</evidence>
<accession>A0A177NBU9</accession>
<dbReference type="STRING" id="980561.A1359_10635"/>
<protein>
    <submittedName>
        <fullName evidence="1">Uncharacterized protein</fullName>
    </submittedName>
</protein>
<organism evidence="1 2">
    <name type="scientific">Methylomonas lenta</name>
    <dbReference type="NCBI Taxonomy" id="980561"/>
    <lineage>
        <taxon>Bacteria</taxon>
        <taxon>Pseudomonadati</taxon>
        <taxon>Pseudomonadota</taxon>
        <taxon>Gammaproteobacteria</taxon>
        <taxon>Methylococcales</taxon>
        <taxon>Methylococcaceae</taxon>
        <taxon>Methylomonas</taxon>
    </lineage>
</organism>
<dbReference type="EMBL" id="LUUI01000109">
    <property type="protein sequence ID" value="OAI14520.1"/>
    <property type="molecule type" value="Genomic_DNA"/>
</dbReference>
<gene>
    <name evidence="1" type="ORF">A1359_10635</name>
</gene>